<dbReference type="OrthoDB" id="3863176at2"/>
<dbReference type="GO" id="GO:0016787">
    <property type="term" value="F:hydrolase activity"/>
    <property type="evidence" value="ECO:0007669"/>
    <property type="project" value="UniProtKB-KW"/>
</dbReference>
<evidence type="ECO:0000313" key="2">
    <source>
        <dbReference type="EMBL" id="AZI59365.1"/>
    </source>
</evidence>
<dbReference type="Pfam" id="PF00144">
    <property type="entry name" value="Beta-lactamase"/>
    <property type="match status" value="1"/>
</dbReference>
<dbReference type="Proteomes" id="UP000268084">
    <property type="component" value="Chromosome"/>
</dbReference>
<dbReference type="Gene3D" id="3.40.710.10">
    <property type="entry name" value="DD-peptidase/beta-lactamase superfamily"/>
    <property type="match status" value="1"/>
</dbReference>
<keyword evidence="2" id="KW-0378">Hydrolase</keyword>
<name>A0A3G8ZRC4_9ACTN</name>
<protein>
    <submittedName>
        <fullName evidence="2">Class A beta-lactamase-related serine hydrolase</fullName>
    </submittedName>
</protein>
<dbReference type="InterPro" id="IPR012338">
    <property type="entry name" value="Beta-lactam/transpept-like"/>
</dbReference>
<dbReference type="KEGG" id="nak:EH165_03235"/>
<organism evidence="2 3">
    <name type="scientific">Nakamurella antarctica</name>
    <dbReference type="NCBI Taxonomy" id="1902245"/>
    <lineage>
        <taxon>Bacteria</taxon>
        <taxon>Bacillati</taxon>
        <taxon>Actinomycetota</taxon>
        <taxon>Actinomycetes</taxon>
        <taxon>Nakamurellales</taxon>
        <taxon>Nakamurellaceae</taxon>
        <taxon>Nakamurella</taxon>
    </lineage>
</organism>
<dbReference type="EMBL" id="CP034170">
    <property type="protein sequence ID" value="AZI59365.1"/>
    <property type="molecule type" value="Genomic_DNA"/>
</dbReference>
<dbReference type="PANTHER" id="PTHR46825:SF9">
    <property type="entry name" value="BETA-LACTAMASE-RELATED DOMAIN-CONTAINING PROTEIN"/>
    <property type="match status" value="1"/>
</dbReference>
<dbReference type="InterPro" id="IPR001466">
    <property type="entry name" value="Beta-lactam-related"/>
</dbReference>
<evidence type="ECO:0000259" key="1">
    <source>
        <dbReference type="Pfam" id="PF00144"/>
    </source>
</evidence>
<dbReference type="SUPFAM" id="SSF56601">
    <property type="entry name" value="beta-lactamase/transpeptidase-like"/>
    <property type="match status" value="1"/>
</dbReference>
<gene>
    <name evidence="2" type="ORF">EH165_03235</name>
</gene>
<dbReference type="PANTHER" id="PTHR46825">
    <property type="entry name" value="D-ALANYL-D-ALANINE-CARBOXYPEPTIDASE/ENDOPEPTIDASE AMPH"/>
    <property type="match status" value="1"/>
</dbReference>
<dbReference type="InterPro" id="IPR050491">
    <property type="entry name" value="AmpC-like"/>
</dbReference>
<feature type="domain" description="Beta-lactamase-related" evidence="1">
    <location>
        <begin position="27"/>
        <end position="351"/>
    </location>
</feature>
<keyword evidence="3" id="KW-1185">Reference proteome</keyword>
<reference evidence="2 3" key="2">
    <citation type="submission" date="2018-12" db="EMBL/GenBank/DDBJ databases">
        <title>Nakamurella antarcticus sp. nov., isolated from Antarctica South Shetland Islands soil.</title>
        <authorList>
            <person name="Peng F."/>
        </authorList>
    </citation>
    <scope>NUCLEOTIDE SEQUENCE [LARGE SCALE GENOMIC DNA]</scope>
    <source>
        <strain evidence="2 3">S14-144</strain>
    </source>
</reference>
<reference evidence="2 3" key="1">
    <citation type="submission" date="2018-11" db="EMBL/GenBank/DDBJ databases">
        <authorList>
            <person name="Da X."/>
        </authorList>
    </citation>
    <scope>NUCLEOTIDE SEQUENCE [LARGE SCALE GENOMIC DNA]</scope>
    <source>
        <strain evidence="2 3">S14-144</strain>
    </source>
</reference>
<dbReference type="AlphaFoldDB" id="A0A3G8ZRC4"/>
<evidence type="ECO:0000313" key="3">
    <source>
        <dbReference type="Proteomes" id="UP000268084"/>
    </source>
</evidence>
<proteinExistence type="predicted"/>
<accession>A0A3G8ZRC4</accession>
<sequence>MRGVSPGRGLADVVTYFESWLNFRQRYLQIPGIQAAVLDSGELLLDVAFGSASLDDSDSGGPAGVALTPAHLFRVASHSKTFTATAVLQLVAGGTLALDDPASRWLPSLTSAASPIAGVTVRELLAHQGGVIRDGRNGDYWQLVGEFLDEAALLVESADPGADVFEPNVEFKYSNIGYSLLGLIIEAASGQTYADYVQCNIIDRLHLPNTGPEFAPDRAADYAAGHSSLAYSPHRVRIDHVDTRAMAAATGFYSTAGDLVNYFAAHAIGDDRLLDDRHKRMMQQPVSTVVGTKSQYGLGLEIENIGDRTLIGHGGGYPGHITRSLTDTATGLAVSVLTNCIDGPAEQCVRAFFTLLDLAESLSTPDVVAVDLSRFTGRYVHLWGVLDLVLLGGRLYAINPVNVDPATDAALLEVVDSATLKIIGGSGFGARGELMKFEFGDDGSVTRVRGASGMTLVPEAVFELPEQVRARKR</sequence>